<protein>
    <recommendedName>
        <fullName evidence="1">Restriction endonuclease type IV Mrr domain-containing protein</fullName>
    </recommendedName>
</protein>
<evidence type="ECO:0000313" key="2">
    <source>
        <dbReference type="EMBL" id="RXR07500.1"/>
    </source>
</evidence>
<evidence type="ECO:0000313" key="3">
    <source>
        <dbReference type="Proteomes" id="UP000289784"/>
    </source>
</evidence>
<keyword evidence="3" id="KW-1185">Reference proteome</keyword>
<dbReference type="GO" id="GO:0009307">
    <property type="term" value="P:DNA restriction-modification system"/>
    <property type="evidence" value="ECO:0007669"/>
    <property type="project" value="InterPro"/>
</dbReference>
<proteinExistence type="predicted"/>
<feature type="domain" description="Restriction endonuclease type IV Mrr" evidence="1">
    <location>
        <begin position="41"/>
        <end position="149"/>
    </location>
</feature>
<comment type="caution">
    <text evidence="2">The sequence shown here is derived from an EMBL/GenBank/DDBJ whole genome shotgun (WGS) entry which is preliminary data.</text>
</comment>
<name>A0A4Q1JYN2_9GAMM</name>
<dbReference type="InterPro" id="IPR007560">
    <property type="entry name" value="Restrct_endonuc_IV_Mrr"/>
</dbReference>
<dbReference type="RefSeq" id="WP_129470313.1">
    <property type="nucleotide sequence ID" value="NZ_SAWZ01000002.1"/>
</dbReference>
<gene>
    <name evidence="2" type="ORF">EPA99_06215</name>
</gene>
<reference evidence="2 3" key="1">
    <citation type="submission" date="2019-01" db="EMBL/GenBank/DDBJ databases">
        <title>Pseudoxanthomonas composti sp. nov., isolated from compost.</title>
        <authorList>
            <person name="Yang G."/>
        </authorList>
    </citation>
    <scope>NUCLEOTIDE SEQUENCE [LARGE SCALE GENOMIC DNA]</scope>
    <source>
        <strain evidence="2 3">GSS15</strain>
    </source>
</reference>
<dbReference type="GO" id="GO:0003677">
    <property type="term" value="F:DNA binding"/>
    <property type="evidence" value="ECO:0007669"/>
    <property type="project" value="InterPro"/>
</dbReference>
<dbReference type="AlphaFoldDB" id="A0A4Q1JYN2"/>
<dbReference type="OrthoDB" id="5965220at2"/>
<evidence type="ECO:0000259" key="1">
    <source>
        <dbReference type="Pfam" id="PF04471"/>
    </source>
</evidence>
<sequence>MTYWLFGAAIALLVGCAFSFYLWFVRRRDDETAAGLLTLAGLRWREFQRLVLEAMKARELKRVTPATDEELRDEHSSNLLLRGPVETWLLASKHGIAYRIGSAAIEEIASEMRLRGAQRGLLVTEGTVDAGGQERARRYNVEILDGRRLWPELKPVLDPVIRQRIVDDATATAKRHIAITWLGAATLGLASGLVLSSVVGPQAGHEDLAAPVAYTPAVAPAPAPAAAPEAAQPAPAAAAAPMTPAQIEEARTVVARQMRALKTISRGVWISRSTLEVDRIGGDEEATMAEVCAVLARYPDLSLSRIQLNPPPGSDQSVHWRQCGATVIVPR</sequence>
<organism evidence="2 3">
    <name type="scientific">Pseudoxanthomonas composti</name>
    <dbReference type="NCBI Taxonomy" id="2137479"/>
    <lineage>
        <taxon>Bacteria</taxon>
        <taxon>Pseudomonadati</taxon>
        <taxon>Pseudomonadota</taxon>
        <taxon>Gammaproteobacteria</taxon>
        <taxon>Lysobacterales</taxon>
        <taxon>Lysobacteraceae</taxon>
        <taxon>Pseudoxanthomonas</taxon>
    </lineage>
</organism>
<dbReference type="GO" id="GO:0004519">
    <property type="term" value="F:endonuclease activity"/>
    <property type="evidence" value="ECO:0007669"/>
    <property type="project" value="InterPro"/>
</dbReference>
<dbReference type="Pfam" id="PF04471">
    <property type="entry name" value="Mrr_cat"/>
    <property type="match status" value="1"/>
</dbReference>
<dbReference type="Proteomes" id="UP000289784">
    <property type="component" value="Unassembled WGS sequence"/>
</dbReference>
<dbReference type="EMBL" id="SAWZ01000002">
    <property type="protein sequence ID" value="RXR07500.1"/>
    <property type="molecule type" value="Genomic_DNA"/>
</dbReference>
<accession>A0A4Q1JYN2</accession>